<protein>
    <submittedName>
        <fullName evidence="2">DUF1080 domain-containing protein</fullName>
    </submittedName>
</protein>
<name>A0A5M6DJE5_9BACT</name>
<comment type="caution">
    <text evidence="2">The sequence shown here is derived from an EMBL/GenBank/DDBJ whole genome shotgun (WGS) entry which is preliminary data.</text>
</comment>
<organism evidence="2 3">
    <name type="scientific">Adhaeribacter rhizoryzae</name>
    <dbReference type="NCBI Taxonomy" id="2607907"/>
    <lineage>
        <taxon>Bacteria</taxon>
        <taxon>Pseudomonadati</taxon>
        <taxon>Bacteroidota</taxon>
        <taxon>Cytophagia</taxon>
        <taxon>Cytophagales</taxon>
        <taxon>Hymenobacteraceae</taxon>
        <taxon>Adhaeribacter</taxon>
    </lineage>
</organism>
<dbReference type="Gene3D" id="2.60.120.560">
    <property type="entry name" value="Exo-inulinase, domain 1"/>
    <property type="match status" value="1"/>
</dbReference>
<gene>
    <name evidence="2" type="ORF">F0145_06930</name>
</gene>
<evidence type="ECO:0000313" key="3">
    <source>
        <dbReference type="Proteomes" id="UP000323426"/>
    </source>
</evidence>
<evidence type="ECO:0000313" key="2">
    <source>
        <dbReference type="EMBL" id="KAA5547678.1"/>
    </source>
</evidence>
<dbReference type="AlphaFoldDB" id="A0A5M6DJE5"/>
<dbReference type="Pfam" id="PF06439">
    <property type="entry name" value="3keto-disac_hyd"/>
    <property type="match status" value="1"/>
</dbReference>
<dbReference type="RefSeq" id="WP_150087597.1">
    <property type="nucleotide sequence ID" value="NZ_VWSF01000004.1"/>
</dbReference>
<dbReference type="EMBL" id="VWSF01000004">
    <property type="protein sequence ID" value="KAA5547678.1"/>
    <property type="molecule type" value="Genomic_DNA"/>
</dbReference>
<dbReference type="InterPro" id="IPR010496">
    <property type="entry name" value="AL/BT2_dom"/>
</dbReference>
<accession>A0A5M6DJE5</accession>
<evidence type="ECO:0000259" key="1">
    <source>
        <dbReference type="Pfam" id="PF06439"/>
    </source>
</evidence>
<keyword evidence="3" id="KW-1185">Reference proteome</keyword>
<dbReference type="GO" id="GO:0016787">
    <property type="term" value="F:hydrolase activity"/>
    <property type="evidence" value="ECO:0007669"/>
    <property type="project" value="InterPro"/>
</dbReference>
<feature type="domain" description="3-keto-alpha-glucoside-1,2-lyase/3-keto-2-hydroxy-glucal hydratase" evidence="1">
    <location>
        <begin position="27"/>
        <end position="206"/>
    </location>
</feature>
<dbReference type="Proteomes" id="UP000323426">
    <property type="component" value="Unassembled WGS sequence"/>
</dbReference>
<sequence length="218" mass="24752">MRILLFLLVLFVSNIPNSISQPKPKQVRLFDGKTFRGWEGDTLRTWRIQEGALVGGSLTAKVPHNEFISTTKSYANYILKLKFKLTGSEGFINGGVQFHSQRITNPAYEMIGYQADIGKGFWGSLYDESRRNKLLATADSMQIKKLLRPNDWNDYQVHTEGQRIQIFLNGTLTVDYTETDLAIPQSGRIALQIHGGGKAQVYYKDIILEELPAKKKRL</sequence>
<reference evidence="2 3" key="1">
    <citation type="submission" date="2019-09" db="EMBL/GenBank/DDBJ databases">
        <title>Genome sequence and assembly of Adhaeribacter sp.</title>
        <authorList>
            <person name="Chhetri G."/>
        </authorList>
    </citation>
    <scope>NUCLEOTIDE SEQUENCE [LARGE SCALE GENOMIC DNA]</scope>
    <source>
        <strain evidence="2 3">DK36</strain>
    </source>
</reference>
<proteinExistence type="predicted"/>